<reference evidence="1 2" key="1">
    <citation type="submission" date="2019-03" db="EMBL/GenBank/DDBJ databases">
        <title>Alkanindiges illinoisensis: a potential pathogenic isolated from ascites of a gastric cancer patient with abdominal metastasis.</title>
        <authorList>
            <person name="Hu X."/>
            <person name="Yang B."/>
            <person name="Yan X."/>
            <person name="Lin L."/>
            <person name="Zhao H."/>
            <person name="Zhou F."/>
            <person name="Su B."/>
            <person name="Chen J."/>
            <person name="Rui Y."/>
            <person name="Wang Q."/>
            <person name="Zheng L."/>
        </authorList>
    </citation>
    <scope>NUCLEOTIDE SEQUENCE [LARGE SCALE GENOMIC DNA]</scope>
    <source>
        <strain evidence="1 2">NFYY 23406</strain>
    </source>
</reference>
<proteinExistence type="predicted"/>
<dbReference type="Proteomes" id="UP000297834">
    <property type="component" value="Unassembled WGS sequence"/>
</dbReference>
<organism evidence="1 2">
    <name type="scientific">Alkanindiges illinoisensis</name>
    <dbReference type="NCBI Taxonomy" id="197183"/>
    <lineage>
        <taxon>Bacteria</taxon>
        <taxon>Pseudomonadati</taxon>
        <taxon>Pseudomonadota</taxon>
        <taxon>Gammaproteobacteria</taxon>
        <taxon>Moraxellales</taxon>
        <taxon>Moraxellaceae</taxon>
        <taxon>Alkanindiges</taxon>
    </lineage>
</organism>
<gene>
    <name evidence="1" type="ORF">E2B99_00795</name>
</gene>
<protein>
    <submittedName>
        <fullName evidence="1">Uncharacterized protein</fullName>
    </submittedName>
</protein>
<dbReference type="AlphaFoldDB" id="A0A4Y7XFY4"/>
<evidence type="ECO:0000313" key="2">
    <source>
        <dbReference type="Proteomes" id="UP000297834"/>
    </source>
</evidence>
<sequence length="188" mass="20639">MYPAIFRLLTVIFQDNSLTPSKTSLKKMLASFMCLLLVNAGIGCWQHVAAQPHVLQNKLQQPLSHQQHHAGTALMACHQTLALKHSVGLKQVAVSSNAHHGSMPQDLFKKNQQAVSSPDPISASSTTTHAVSHHHCALTCSLYTPPADLAQYTVAHSTLLPANRPFYLIANPLQAWLRDLERPPQFLS</sequence>
<dbReference type="RefSeq" id="WP_134243108.1">
    <property type="nucleotide sequence ID" value="NZ_SNTY01000005.1"/>
</dbReference>
<comment type="caution">
    <text evidence="1">The sequence shown here is derived from an EMBL/GenBank/DDBJ whole genome shotgun (WGS) entry which is preliminary data.</text>
</comment>
<dbReference type="EMBL" id="SNTY01000005">
    <property type="protein sequence ID" value="TEU30739.1"/>
    <property type="molecule type" value="Genomic_DNA"/>
</dbReference>
<evidence type="ECO:0000313" key="1">
    <source>
        <dbReference type="EMBL" id="TEU30739.1"/>
    </source>
</evidence>
<accession>A0A4Y7XFY4</accession>
<keyword evidence="2" id="KW-1185">Reference proteome</keyword>
<dbReference type="STRING" id="1120977.GCA_000619845_01038"/>
<name>A0A4Y7XFY4_9GAMM</name>
<dbReference type="OrthoDB" id="6717367at2"/>